<proteinExistence type="predicted"/>
<dbReference type="PANTHER" id="PTHR12133:SF1">
    <property type="entry name" value="TRNA (ADENINE(58)-N(1))-METHYLTRANSFERASE, MITOCHONDRIAL"/>
    <property type="match status" value="1"/>
</dbReference>
<dbReference type="EC" id="2.1.1.220" evidence="1"/>
<dbReference type="GO" id="GO:0160107">
    <property type="term" value="F:tRNA (adenine(58)-N1)-methyltransferase activity"/>
    <property type="evidence" value="ECO:0007669"/>
    <property type="project" value="UniProtKB-EC"/>
</dbReference>
<evidence type="ECO:0000256" key="8">
    <source>
        <dbReference type="SAM" id="MobiDB-lite"/>
    </source>
</evidence>
<feature type="domain" description="tRNA (adenine(58)-N(1))-methyltransferase catalytic subunit TRM61 C-terminal" evidence="9">
    <location>
        <begin position="101"/>
        <end position="284"/>
    </location>
</feature>
<keyword evidence="4 10" id="KW-0808">Transferase</keyword>
<dbReference type="STRING" id="658196.A0A397T221"/>
<reference evidence="10 11" key="1">
    <citation type="submission" date="2018-06" db="EMBL/GenBank/DDBJ databases">
        <title>Comparative genomics reveals the genomic features of Rhizophagus irregularis, R. cerebriforme, R. diaphanum and Gigaspora rosea, and their symbiotic lifestyle signature.</title>
        <authorList>
            <person name="Morin E."/>
            <person name="San Clemente H."/>
            <person name="Chen E.C.H."/>
            <person name="De La Providencia I."/>
            <person name="Hainaut M."/>
            <person name="Kuo A."/>
            <person name="Kohler A."/>
            <person name="Murat C."/>
            <person name="Tang N."/>
            <person name="Roy S."/>
            <person name="Loubradou J."/>
            <person name="Henrissat B."/>
            <person name="Grigoriev I.V."/>
            <person name="Corradi N."/>
            <person name="Roux C."/>
            <person name="Martin F.M."/>
        </authorList>
    </citation>
    <scope>NUCLEOTIDE SEQUENCE [LARGE SCALE GENOMIC DNA]</scope>
    <source>
        <strain evidence="10 11">DAOM 227022</strain>
    </source>
</reference>
<organism evidence="10 11">
    <name type="scientific">Glomus cerebriforme</name>
    <dbReference type="NCBI Taxonomy" id="658196"/>
    <lineage>
        <taxon>Eukaryota</taxon>
        <taxon>Fungi</taxon>
        <taxon>Fungi incertae sedis</taxon>
        <taxon>Mucoromycota</taxon>
        <taxon>Glomeromycotina</taxon>
        <taxon>Glomeromycetes</taxon>
        <taxon>Glomerales</taxon>
        <taxon>Glomeraceae</taxon>
        <taxon>Glomus</taxon>
    </lineage>
</organism>
<evidence type="ECO:0000256" key="6">
    <source>
        <dbReference type="ARBA" id="ARBA00022694"/>
    </source>
</evidence>
<dbReference type="Proteomes" id="UP000265703">
    <property type="component" value="Unassembled WGS sequence"/>
</dbReference>
<protein>
    <recommendedName>
        <fullName evidence="2">tRNA (adenine(58)-N(1))-methyltransferase catalytic subunit TRM61</fullName>
        <ecNumber evidence="1">2.1.1.220</ecNumber>
    </recommendedName>
    <alternativeName>
        <fullName evidence="7">tRNA(m1A58)-methyltransferase subunit TRM61</fullName>
    </alternativeName>
</protein>
<dbReference type="Gene3D" id="3.40.50.150">
    <property type="entry name" value="Vaccinia Virus protein VP39"/>
    <property type="match status" value="1"/>
</dbReference>
<evidence type="ECO:0000259" key="9">
    <source>
        <dbReference type="Pfam" id="PF08704"/>
    </source>
</evidence>
<dbReference type="PANTHER" id="PTHR12133">
    <property type="entry name" value="TRNA (ADENINE(58)-N(1))-METHYLTRANSFERASE"/>
    <property type="match status" value="1"/>
</dbReference>
<keyword evidence="11" id="KW-1185">Reference proteome</keyword>
<feature type="compositionally biased region" description="Basic and acidic residues" evidence="8">
    <location>
        <begin position="351"/>
        <end position="364"/>
    </location>
</feature>
<keyword evidence="3 10" id="KW-0489">Methyltransferase</keyword>
<name>A0A397T221_9GLOM</name>
<evidence type="ECO:0000256" key="4">
    <source>
        <dbReference type="ARBA" id="ARBA00022679"/>
    </source>
</evidence>
<evidence type="ECO:0000256" key="2">
    <source>
        <dbReference type="ARBA" id="ARBA00015963"/>
    </source>
</evidence>
<gene>
    <name evidence="10" type="ORF">C1645_846230</name>
</gene>
<dbReference type="SUPFAM" id="SSF53335">
    <property type="entry name" value="S-adenosyl-L-methionine-dependent methyltransferases"/>
    <property type="match status" value="1"/>
</dbReference>
<dbReference type="OrthoDB" id="5585464at2759"/>
<keyword evidence="5" id="KW-0949">S-adenosyl-L-methionine</keyword>
<dbReference type="InterPro" id="IPR014816">
    <property type="entry name" value="tRNA_MeTrfase_Gcd14"/>
</dbReference>
<dbReference type="Pfam" id="PF08704">
    <property type="entry name" value="GCD14"/>
    <property type="match status" value="1"/>
</dbReference>
<accession>A0A397T221</accession>
<evidence type="ECO:0000313" key="11">
    <source>
        <dbReference type="Proteomes" id="UP000265703"/>
    </source>
</evidence>
<dbReference type="GO" id="GO:0030488">
    <property type="term" value="P:tRNA methylation"/>
    <property type="evidence" value="ECO:0007669"/>
    <property type="project" value="InterPro"/>
</dbReference>
<evidence type="ECO:0000313" key="10">
    <source>
        <dbReference type="EMBL" id="RIA92203.1"/>
    </source>
</evidence>
<feature type="region of interest" description="Disordered" evidence="8">
    <location>
        <begin position="341"/>
        <end position="373"/>
    </location>
</feature>
<dbReference type="GO" id="GO:0005739">
    <property type="term" value="C:mitochondrion"/>
    <property type="evidence" value="ECO:0007669"/>
    <property type="project" value="TreeGrafter"/>
</dbReference>
<dbReference type="InterPro" id="IPR049470">
    <property type="entry name" value="TRM61_C"/>
</dbReference>
<evidence type="ECO:0000256" key="1">
    <source>
        <dbReference type="ARBA" id="ARBA00012796"/>
    </source>
</evidence>
<comment type="caution">
    <text evidence="10">The sequence shown here is derived from an EMBL/GenBank/DDBJ whole genome shotgun (WGS) entry which is preliminary data.</text>
</comment>
<dbReference type="AlphaFoldDB" id="A0A397T221"/>
<evidence type="ECO:0000256" key="5">
    <source>
        <dbReference type="ARBA" id="ARBA00022691"/>
    </source>
</evidence>
<dbReference type="PROSITE" id="PS51620">
    <property type="entry name" value="SAM_TRM61"/>
    <property type="match status" value="1"/>
</dbReference>
<dbReference type="EMBL" id="QKYT01000132">
    <property type="protein sequence ID" value="RIA92203.1"/>
    <property type="molecule type" value="Genomic_DNA"/>
</dbReference>
<dbReference type="CDD" id="cd02440">
    <property type="entry name" value="AdoMet_MTases"/>
    <property type="match status" value="1"/>
</dbReference>
<evidence type="ECO:0000256" key="3">
    <source>
        <dbReference type="ARBA" id="ARBA00022603"/>
    </source>
</evidence>
<evidence type="ECO:0000256" key="7">
    <source>
        <dbReference type="ARBA" id="ARBA00033309"/>
    </source>
</evidence>
<sequence length="373" mass="42705">MMMICRKSNSKIYQNVRTIVDTTKIIIEKFDKTKFFEGDTVVLRDTTKKIKGPRISLIGPLKKGSKTENYSGIIYHDSIIGKSIRSIVKTNKEKSFTLHFPTLDEYVLKISRRTTPIYPKDANTIVALLDLYPYSRILEAGTGNGSLTLYLARAIYPTGHIHTIDINADSIRKAQKNIEQYFRGIYYNNITFSTGSCSDVLNSLPENTEKYDGVVLDMPEPWLELSTITPKLKLDGFMICYLPNITQILNLIKFIRENKFKLATIQVLEVQWRPWEVRATVIRSKMDENIAFSVNKLVMDNKIPEKALAYVCRPAHMPSSHTAFLIQLKKIEEDSCEKVDVQNFDDTEESEYSKNSEDSDRSNDFNDFSGSSK</sequence>
<dbReference type="GO" id="GO:0031515">
    <property type="term" value="C:tRNA (m1A) methyltransferase complex"/>
    <property type="evidence" value="ECO:0007669"/>
    <property type="project" value="InterPro"/>
</dbReference>
<keyword evidence="6" id="KW-0819">tRNA processing</keyword>
<dbReference type="InterPro" id="IPR029063">
    <property type="entry name" value="SAM-dependent_MTases_sf"/>
</dbReference>